<dbReference type="AlphaFoldDB" id="A0A285IZI4"/>
<feature type="transmembrane region" description="Helical" evidence="8">
    <location>
        <begin position="97"/>
        <end position="121"/>
    </location>
</feature>
<protein>
    <submittedName>
        <fullName evidence="9">Paraquat-inducible protein A</fullName>
    </submittedName>
</protein>
<evidence type="ECO:0000256" key="8">
    <source>
        <dbReference type="SAM" id="Phobius"/>
    </source>
</evidence>
<organism evidence="9 10">
    <name type="scientific">Arsukibacterium tuosuense</name>
    <dbReference type="NCBI Taxonomy" id="1323745"/>
    <lineage>
        <taxon>Bacteria</taxon>
        <taxon>Pseudomonadati</taxon>
        <taxon>Pseudomonadota</taxon>
        <taxon>Gammaproteobacteria</taxon>
        <taxon>Chromatiales</taxon>
        <taxon>Chromatiaceae</taxon>
        <taxon>Arsukibacterium</taxon>
    </lineage>
</organism>
<evidence type="ECO:0000256" key="2">
    <source>
        <dbReference type="ARBA" id="ARBA00007555"/>
    </source>
</evidence>
<reference evidence="10" key="1">
    <citation type="submission" date="2017-09" db="EMBL/GenBank/DDBJ databases">
        <authorList>
            <person name="Varghese N."/>
            <person name="Submissions S."/>
        </authorList>
    </citation>
    <scope>NUCLEOTIDE SEQUENCE [LARGE SCALE GENOMIC DNA]</scope>
    <source>
        <strain evidence="10">CGMCC 1.12461</strain>
    </source>
</reference>
<dbReference type="InterPro" id="IPR007498">
    <property type="entry name" value="PqiA-like"/>
</dbReference>
<evidence type="ECO:0000256" key="4">
    <source>
        <dbReference type="ARBA" id="ARBA00022519"/>
    </source>
</evidence>
<evidence type="ECO:0000313" key="9">
    <source>
        <dbReference type="EMBL" id="SNY53368.1"/>
    </source>
</evidence>
<feature type="transmembrane region" description="Helical" evidence="8">
    <location>
        <begin position="168"/>
        <end position="185"/>
    </location>
</feature>
<keyword evidence="7 8" id="KW-0472">Membrane</keyword>
<keyword evidence="3" id="KW-1003">Cell membrane</keyword>
<feature type="transmembrane region" description="Helical" evidence="8">
    <location>
        <begin position="304"/>
        <end position="329"/>
    </location>
</feature>
<evidence type="ECO:0000256" key="6">
    <source>
        <dbReference type="ARBA" id="ARBA00022989"/>
    </source>
</evidence>
<dbReference type="PANTHER" id="PTHR30462">
    <property type="entry name" value="INTERMEMBRANE TRANSPORT PROTEIN PQIB-RELATED"/>
    <property type="match status" value="1"/>
</dbReference>
<accession>A0A285IZI4</accession>
<keyword evidence="5 8" id="KW-0812">Transmembrane</keyword>
<evidence type="ECO:0000313" key="10">
    <source>
        <dbReference type="Proteomes" id="UP000219353"/>
    </source>
</evidence>
<keyword evidence="4" id="KW-0997">Cell inner membrane</keyword>
<feature type="transmembrane region" description="Helical" evidence="8">
    <location>
        <begin position="377"/>
        <end position="400"/>
    </location>
</feature>
<comment type="subcellular location">
    <subcellularLocation>
        <location evidence="1">Cell inner membrane</location>
        <topology evidence="1">Multi-pass membrane protein</topology>
    </subcellularLocation>
</comment>
<dbReference type="NCBIfam" id="TIGR00155">
    <property type="entry name" value="pqiA_fam"/>
    <property type="match status" value="1"/>
</dbReference>
<evidence type="ECO:0000256" key="7">
    <source>
        <dbReference type="ARBA" id="ARBA00023136"/>
    </source>
</evidence>
<dbReference type="InterPro" id="IPR005219">
    <property type="entry name" value="PqiA-like_proteobact"/>
</dbReference>
<dbReference type="GO" id="GO:0005886">
    <property type="term" value="C:plasma membrane"/>
    <property type="evidence" value="ECO:0007669"/>
    <property type="project" value="UniProtKB-SubCell"/>
</dbReference>
<sequence>MNSNTAADELVLCPHCDLLQYLPPLAPGEEAHCLRCQHQLDARQHNPVMRPALYAASALLMLVLANLFPFVSMAIAGNRSEIHFFDTSAVLFTEYQQVLAILIWLFIQAVPAFCMLAVIYLKVGMRYRLPARIWVARVLYMLKPWSMVDIFLMGLLISFVKLVATAEISLGMSFWAFCLFCLLHLRTFQVLDRHALWASIAPAPQPDKKISAGSTGLDQQLKLCHCCTAVLPLQQRHCSRCHTRVTSRLPASIQKTLALLVTACVLYIPANILPIMRTVSFGEVIDSTIISGFILMWQDGEYPVAIIIFLASVVIPIVKIVVMFWLCYLATTSKQAGGKRSGNVYRLVDWVGRWSMVDVLVVAFMAALVRFGLLASVYPGIAAVLFAAVVITTMLAAVSFDPRLLWDKQEQTTDQPFQYRAEGSTT</sequence>
<proteinExistence type="inferred from homology"/>
<evidence type="ECO:0000256" key="1">
    <source>
        <dbReference type="ARBA" id="ARBA00004429"/>
    </source>
</evidence>
<evidence type="ECO:0000256" key="3">
    <source>
        <dbReference type="ARBA" id="ARBA00022475"/>
    </source>
</evidence>
<name>A0A285IZI4_9GAMM</name>
<dbReference type="Pfam" id="PF04403">
    <property type="entry name" value="PqiA"/>
    <property type="match status" value="2"/>
</dbReference>
<feature type="transmembrane region" description="Helical" evidence="8">
    <location>
        <begin position="257"/>
        <end position="276"/>
    </location>
</feature>
<dbReference type="OrthoDB" id="9800207at2"/>
<evidence type="ECO:0000256" key="5">
    <source>
        <dbReference type="ARBA" id="ARBA00022692"/>
    </source>
</evidence>
<feature type="transmembrane region" description="Helical" evidence="8">
    <location>
        <begin position="142"/>
        <end position="162"/>
    </location>
</feature>
<dbReference type="EMBL" id="OBEB01000004">
    <property type="protein sequence ID" value="SNY53368.1"/>
    <property type="molecule type" value="Genomic_DNA"/>
</dbReference>
<keyword evidence="6 8" id="KW-1133">Transmembrane helix</keyword>
<keyword evidence="10" id="KW-1185">Reference proteome</keyword>
<dbReference type="InterPro" id="IPR051800">
    <property type="entry name" value="PqiA-PqiB_transport"/>
</dbReference>
<feature type="transmembrane region" description="Helical" evidence="8">
    <location>
        <begin position="52"/>
        <end position="77"/>
    </location>
</feature>
<comment type="similarity">
    <text evidence="2">Belongs to the PqiA family.</text>
</comment>
<gene>
    <name evidence="9" type="ORF">SAMN06297280_2389</name>
</gene>
<feature type="transmembrane region" description="Helical" evidence="8">
    <location>
        <begin position="350"/>
        <end position="371"/>
    </location>
</feature>
<dbReference type="PANTHER" id="PTHR30462:SF3">
    <property type="entry name" value="INTERMEMBRANE TRANSPORT PROTEIN PQIA"/>
    <property type="match status" value="1"/>
</dbReference>
<dbReference type="RefSeq" id="WP_097111612.1">
    <property type="nucleotide sequence ID" value="NZ_OBEB01000004.1"/>
</dbReference>
<dbReference type="Proteomes" id="UP000219353">
    <property type="component" value="Unassembled WGS sequence"/>
</dbReference>